<organism evidence="1 2">
    <name type="scientific">Gossypium trilobum</name>
    <dbReference type="NCBI Taxonomy" id="34281"/>
    <lineage>
        <taxon>Eukaryota</taxon>
        <taxon>Viridiplantae</taxon>
        <taxon>Streptophyta</taxon>
        <taxon>Embryophyta</taxon>
        <taxon>Tracheophyta</taxon>
        <taxon>Spermatophyta</taxon>
        <taxon>Magnoliopsida</taxon>
        <taxon>eudicotyledons</taxon>
        <taxon>Gunneridae</taxon>
        <taxon>Pentapetalae</taxon>
        <taxon>rosids</taxon>
        <taxon>malvids</taxon>
        <taxon>Malvales</taxon>
        <taxon>Malvaceae</taxon>
        <taxon>Malvoideae</taxon>
        <taxon>Gossypium</taxon>
    </lineage>
</organism>
<dbReference type="EMBL" id="JABEZW010000006">
    <property type="protein sequence ID" value="MBA0767078.1"/>
    <property type="molecule type" value="Genomic_DNA"/>
</dbReference>
<evidence type="ECO:0000313" key="1">
    <source>
        <dbReference type="EMBL" id="MBA0767078.1"/>
    </source>
</evidence>
<comment type="caution">
    <text evidence="1">The sequence shown here is derived from an EMBL/GenBank/DDBJ whole genome shotgun (WGS) entry which is preliminary data.</text>
</comment>
<keyword evidence="2" id="KW-1185">Reference proteome</keyword>
<protein>
    <submittedName>
        <fullName evidence="1">Uncharacterized protein</fullName>
    </submittedName>
</protein>
<name>A0A7J9E2K7_9ROSI</name>
<accession>A0A7J9E2K7</accession>
<dbReference type="AlphaFoldDB" id="A0A7J9E2K7"/>
<feature type="non-terminal residue" evidence="1">
    <location>
        <position position="1"/>
    </location>
</feature>
<dbReference type="Proteomes" id="UP000593568">
    <property type="component" value="Unassembled WGS sequence"/>
</dbReference>
<reference evidence="1 2" key="1">
    <citation type="journal article" date="2019" name="Genome Biol. Evol.">
        <title>Insights into the evolution of the New World diploid cottons (Gossypium, subgenus Houzingenia) based on genome sequencing.</title>
        <authorList>
            <person name="Grover C.E."/>
            <person name="Arick M.A. 2nd"/>
            <person name="Thrash A."/>
            <person name="Conover J.L."/>
            <person name="Sanders W.S."/>
            <person name="Peterson D.G."/>
            <person name="Frelichowski J.E."/>
            <person name="Scheffler J.A."/>
            <person name="Scheffler B.E."/>
            <person name="Wendel J.F."/>
        </authorList>
    </citation>
    <scope>NUCLEOTIDE SEQUENCE [LARGE SCALE GENOMIC DNA]</scope>
    <source>
        <strain evidence="1">8</strain>
        <tissue evidence="1">Leaf</tissue>
    </source>
</reference>
<gene>
    <name evidence="1" type="ORF">Gotri_016035</name>
</gene>
<evidence type="ECO:0000313" key="2">
    <source>
        <dbReference type="Proteomes" id="UP000593568"/>
    </source>
</evidence>
<sequence length="45" mass="5366">VRLFTIKCNFFPKFLRNQKEIGSRRKCCVGCMYSRLAMLELLTHI</sequence>
<proteinExistence type="predicted"/>